<gene>
    <name evidence="4" type="ORF">GCM10009663_68880</name>
</gene>
<dbReference type="RefSeq" id="WP_344627665.1">
    <property type="nucleotide sequence ID" value="NZ_BAAALD010000112.1"/>
</dbReference>
<feature type="domain" description="SAF" evidence="3">
    <location>
        <begin position="68"/>
        <end position="131"/>
    </location>
</feature>
<evidence type="ECO:0000256" key="1">
    <source>
        <dbReference type="SAM" id="MobiDB-lite"/>
    </source>
</evidence>
<sequence length="233" mass="22609">MALVKTGIPSSREAAPVAPGQGGGRAQEPGPGAAARRRDRRRVVAGLAVMAACALLFAGVAVASGQRVQVLALARPVAVGQVLSDADLKEVLGAEREGLPVVEADRRASVVGRRAATSLPAGTQLVDAMLGGMPAPAGSVVMALALKEGQYPPGTGPGAQVALFEAKPQSEGAGGGAELARGTVLEVVPASGSAAGAVLTVRVPEGRAAAVAAGGQELVAAELPAAAAEGGAG</sequence>
<keyword evidence="5" id="KW-1185">Reference proteome</keyword>
<evidence type="ECO:0000313" key="4">
    <source>
        <dbReference type="EMBL" id="GAA1119182.1"/>
    </source>
</evidence>
<feature type="region of interest" description="Disordered" evidence="1">
    <location>
        <begin position="1"/>
        <end position="37"/>
    </location>
</feature>
<reference evidence="5" key="1">
    <citation type="journal article" date="2019" name="Int. J. Syst. Evol. Microbiol.">
        <title>The Global Catalogue of Microorganisms (GCM) 10K type strain sequencing project: providing services to taxonomists for standard genome sequencing and annotation.</title>
        <authorList>
            <consortium name="The Broad Institute Genomics Platform"/>
            <consortium name="The Broad Institute Genome Sequencing Center for Infectious Disease"/>
            <person name="Wu L."/>
            <person name="Ma J."/>
        </authorList>
    </citation>
    <scope>NUCLEOTIDE SEQUENCE [LARGE SCALE GENOMIC DNA]</scope>
    <source>
        <strain evidence="5">JCM 13002</strain>
    </source>
</reference>
<evidence type="ECO:0000259" key="3">
    <source>
        <dbReference type="SMART" id="SM00858"/>
    </source>
</evidence>
<proteinExistence type="predicted"/>
<dbReference type="InterPro" id="IPR013974">
    <property type="entry name" value="SAF"/>
</dbReference>
<dbReference type="EMBL" id="BAAALD010000112">
    <property type="protein sequence ID" value="GAA1119182.1"/>
    <property type="molecule type" value="Genomic_DNA"/>
</dbReference>
<keyword evidence="2" id="KW-0472">Membrane</keyword>
<dbReference type="SMART" id="SM00858">
    <property type="entry name" value="SAF"/>
    <property type="match status" value="1"/>
</dbReference>
<protein>
    <recommendedName>
        <fullName evidence="3">SAF domain-containing protein</fullName>
    </recommendedName>
</protein>
<feature type="transmembrane region" description="Helical" evidence="2">
    <location>
        <begin position="43"/>
        <end position="63"/>
    </location>
</feature>
<evidence type="ECO:0000256" key="2">
    <source>
        <dbReference type="SAM" id="Phobius"/>
    </source>
</evidence>
<dbReference type="CDD" id="cd11614">
    <property type="entry name" value="SAF_CpaB_FlgA_like"/>
    <property type="match status" value="1"/>
</dbReference>
<dbReference type="Proteomes" id="UP001499987">
    <property type="component" value="Unassembled WGS sequence"/>
</dbReference>
<organism evidence="4 5">
    <name type="scientific">Kitasatospora arboriphila</name>
    <dbReference type="NCBI Taxonomy" id="258052"/>
    <lineage>
        <taxon>Bacteria</taxon>
        <taxon>Bacillati</taxon>
        <taxon>Actinomycetota</taxon>
        <taxon>Actinomycetes</taxon>
        <taxon>Kitasatosporales</taxon>
        <taxon>Streptomycetaceae</taxon>
        <taxon>Kitasatospora</taxon>
    </lineage>
</organism>
<comment type="caution">
    <text evidence="4">The sequence shown here is derived from an EMBL/GenBank/DDBJ whole genome shotgun (WGS) entry which is preliminary data.</text>
</comment>
<keyword evidence="2" id="KW-1133">Transmembrane helix</keyword>
<dbReference type="Pfam" id="PF08666">
    <property type="entry name" value="SAF"/>
    <property type="match status" value="1"/>
</dbReference>
<evidence type="ECO:0000313" key="5">
    <source>
        <dbReference type="Proteomes" id="UP001499987"/>
    </source>
</evidence>
<name>A0ABP4EN25_9ACTN</name>
<accession>A0ABP4EN25</accession>
<keyword evidence="2" id="KW-0812">Transmembrane</keyword>